<reference evidence="1 2" key="1">
    <citation type="submission" date="2024-03" db="EMBL/GenBank/DDBJ databases">
        <title>Adaptation during the transition from Ophiocordyceps entomopathogen to insect associate is accompanied by gene loss and intensified selection.</title>
        <authorList>
            <person name="Ward C.M."/>
            <person name="Onetto C.A."/>
            <person name="Borneman A.R."/>
        </authorList>
    </citation>
    <scope>NUCLEOTIDE SEQUENCE [LARGE SCALE GENOMIC DNA]</scope>
    <source>
        <strain evidence="1">AWRI1</strain>
        <tissue evidence="1">Single Adult Female</tissue>
    </source>
</reference>
<name>A0AAN9Y7N6_9HEMI</name>
<proteinExistence type="predicted"/>
<keyword evidence="2" id="KW-1185">Reference proteome</keyword>
<evidence type="ECO:0000313" key="2">
    <source>
        <dbReference type="Proteomes" id="UP001367676"/>
    </source>
</evidence>
<sequence>MKIKNRFRSFDFRCFRSRAETREYEKARLSSALCSFFAGHHRAARTTAPNAHCSNLGRIVNQYSVNDSKSK</sequence>
<dbReference type="EMBL" id="JBBCAQ010000006">
    <property type="protein sequence ID" value="KAK7603063.1"/>
    <property type="molecule type" value="Genomic_DNA"/>
</dbReference>
<comment type="caution">
    <text evidence="1">The sequence shown here is derived from an EMBL/GenBank/DDBJ whole genome shotgun (WGS) entry which is preliminary data.</text>
</comment>
<accession>A0AAN9Y7N6</accession>
<dbReference type="AlphaFoldDB" id="A0AAN9Y7N6"/>
<organism evidence="1 2">
    <name type="scientific">Parthenolecanium corni</name>
    <dbReference type="NCBI Taxonomy" id="536013"/>
    <lineage>
        <taxon>Eukaryota</taxon>
        <taxon>Metazoa</taxon>
        <taxon>Ecdysozoa</taxon>
        <taxon>Arthropoda</taxon>
        <taxon>Hexapoda</taxon>
        <taxon>Insecta</taxon>
        <taxon>Pterygota</taxon>
        <taxon>Neoptera</taxon>
        <taxon>Paraneoptera</taxon>
        <taxon>Hemiptera</taxon>
        <taxon>Sternorrhyncha</taxon>
        <taxon>Coccoidea</taxon>
        <taxon>Coccidae</taxon>
        <taxon>Parthenolecanium</taxon>
    </lineage>
</organism>
<dbReference type="Proteomes" id="UP001367676">
    <property type="component" value="Unassembled WGS sequence"/>
</dbReference>
<protein>
    <submittedName>
        <fullName evidence="1">Uncharacterized protein</fullName>
    </submittedName>
</protein>
<gene>
    <name evidence="1" type="ORF">V9T40_003062</name>
</gene>
<evidence type="ECO:0000313" key="1">
    <source>
        <dbReference type="EMBL" id="KAK7603063.1"/>
    </source>
</evidence>